<evidence type="ECO:0000256" key="3">
    <source>
        <dbReference type="ARBA" id="ARBA00022840"/>
    </source>
</evidence>
<dbReference type="AlphaFoldDB" id="A0A239BT66"/>
<protein>
    <submittedName>
        <fullName evidence="5">ABC transporter</fullName>
    </submittedName>
</protein>
<dbReference type="InterPro" id="IPR003439">
    <property type="entry name" value="ABC_transporter-like_ATP-bd"/>
</dbReference>
<evidence type="ECO:0000256" key="2">
    <source>
        <dbReference type="ARBA" id="ARBA00022741"/>
    </source>
</evidence>
<evidence type="ECO:0000313" key="5">
    <source>
        <dbReference type="EMBL" id="SNS10631.1"/>
    </source>
</evidence>
<dbReference type="Proteomes" id="UP000198373">
    <property type="component" value="Unassembled WGS sequence"/>
</dbReference>
<dbReference type="Pfam" id="PF00005">
    <property type="entry name" value="ABC_tran"/>
    <property type="match status" value="1"/>
</dbReference>
<dbReference type="InterPro" id="IPR050107">
    <property type="entry name" value="ABC_carbohydrate_import_ATPase"/>
</dbReference>
<dbReference type="SMART" id="SM00382">
    <property type="entry name" value="AAA"/>
    <property type="match status" value="1"/>
</dbReference>
<accession>A0A239BT66</accession>
<keyword evidence="2" id="KW-0547">Nucleotide-binding</keyword>
<dbReference type="OrthoDB" id="8481147at2"/>
<dbReference type="CDD" id="cd03216">
    <property type="entry name" value="ABC_Carb_Monos_I"/>
    <property type="match status" value="1"/>
</dbReference>
<dbReference type="GO" id="GO:0016887">
    <property type="term" value="F:ATP hydrolysis activity"/>
    <property type="evidence" value="ECO:0007669"/>
    <property type="project" value="InterPro"/>
</dbReference>
<dbReference type="Gene3D" id="3.40.50.300">
    <property type="entry name" value="P-loop containing nucleotide triphosphate hydrolases"/>
    <property type="match status" value="1"/>
</dbReference>
<dbReference type="PANTHER" id="PTHR43790">
    <property type="entry name" value="CARBOHYDRATE TRANSPORT ATP-BINDING PROTEIN MG119-RELATED"/>
    <property type="match status" value="1"/>
</dbReference>
<keyword evidence="6" id="KW-1185">Reference proteome</keyword>
<gene>
    <name evidence="5" type="ORF">SAMN06893096_10236</name>
</gene>
<dbReference type="InterPro" id="IPR027417">
    <property type="entry name" value="P-loop_NTPase"/>
</dbReference>
<dbReference type="EMBL" id="FZOO01000002">
    <property type="protein sequence ID" value="SNS10631.1"/>
    <property type="molecule type" value="Genomic_DNA"/>
</dbReference>
<name>A0A239BT66_9ACTN</name>
<reference evidence="6" key="1">
    <citation type="submission" date="2017-06" db="EMBL/GenBank/DDBJ databases">
        <authorList>
            <person name="Varghese N."/>
            <person name="Submissions S."/>
        </authorList>
    </citation>
    <scope>NUCLEOTIDE SEQUENCE [LARGE SCALE GENOMIC DNA]</scope>
    <source>
        <strain evidence="6">DSM 46839</strain>
    </source>
</reference>
<evidence type="ECO:0000313" key="6">
    <source>
        <dbReference type="Proteomes" id="UP000198373"/>
    </source>
</evidence>
<dbReference type="SUPFAM" id="SSF52540">
    <property type="entry name" value="P-loop containing nucleoside triphosphate hydrolases"/>
    <property type="match status" value="1"/>
</dbReference>
<evidence type="ECO:0000256" key="1">
    <source>
        <dbReference type="ARBA" id="ARBA00009404"/>
    </source>
</evidence>
<comment type="similarity">
    <text evidence="1">Belongs to the ABC transporter superfamily. AI-2 autoinducer porter (TC 3.A.1.2.8) family.</text>
</comment>
<proteinExistence type="inferred from homology"/>
<dbReference type="PROSITE" id="PS50893">
    <property type="entry name" value="ABC_TRANSPORTER_2"/>
    <property type="match status" value="1"/>
</dbReference>
<dbReference type="GO" id="GO:0005524">
    <property type="term" value="F:ATP binding"/>
    <property type="evidence" value="ECO:0007669"/>
    <property type="project" value="UniProtKB-KW"/>
</dbReference>
<feature type="domain" description="ABC transporter" evidence="4">
    <location>
        <begin position="8"/>
        <end position="252"/>
    </location>
</feature>
<keyword evidence="3" id="KW-0067">ATP-binding</keyword>
<dbReference type="InterPro" id="IPR003593">
    <property type="entry name" value="AAA+_ATPase"/>
</dbReference>
<sequence>MQGQAAALSVHGLVKQYGRQRVLEGVSFSLRHGEVAALLGENGAGKSTLAKVLAGAITPDAGTVAVEGREVALTNPRAAIRHGISFMPQELIYVPRLTVAENICLGRVPGRLRTTSPGAIRRRAQEEARTFDLDLPLDRSMDSLPLAQQQQVGILKALARRSRILLLDEPTAALSSHDSDQLLRLTGILAARGVAVLYITLLVGGLGGDETGITALRDVPRWVAEGDIFVAWRGAYAAAMAKAVAEGAEPPADVTPLPQIILDEETVDQHHEPGSVEVSQLPPLVEDNQYLEESGVLQYVREVAGL</sequence>
<dbReference type="PANTHER" id="PTHR43790:SF2">
    <property type="entry name" value="AUTOINDUCER 2 IMPORT ATP-BINDING PROTEIN LSRA"/>
    <property type="match status" value="1"/>
</dbReference>
<evidence type="ECO:0000259" key="4">
    <source>
        <dbReference type="PROSITE" id="PS50893"/>
    </source>
</evidence>
<organism evidence="5 6">
    <name type="scientific">Geodermatophilus pulveris</name>
    <dbReference type="NCBI Taxonomy" id="1564159"/>
    <lineage>
        <taxon>Bacteria</taxon>
        <taxon>Bacillati</taxon>
        <taxon>Actinomycetota</taxon>
        <taxon>Actinomycetes</taxon>
        <taxon>Geodermatophilales</taxon>
        <taxon>Geodermatophilaceae</taxon>
        <taxon>Geodermatophilus</taxon>
    </lineage>
</organism>
<dbReference type="RefSeq" id="WP_089304279.1">
    <property type="nucleotide sequence ID" value="NZ_FZOO01000002.1"/>
</dbReference>